<proteinExistence type="predicted"/>
<organism evidence="1 2">
    <name type="scientific">Acipenser ruthenus</name>
    <name type="common">Sterlet sturgeon</name>
    <dbReference type="NCBI Taxonomy" id="7906"/>
    <lineage>
        <taxon>Eukaryota</taxon>
        <taxon>Metazoa</taxon>
        <taxon>Chordata</taxon>
        <taxon>Craniata</taxon>
        <taxon>Vertebrata</taxon>
        <taxon>Euteleostomi</taxon>
        <taxon>Actinopterygii</taxon>
        <taxon>Chondrostei</taxon>
        <taxon>Acipenseriformes</taxon>
        <taxon>Acipenseridae</taxon>
        <taxon>Acipenser</taxon>
    </lineage>
</organism>
<keyword evidence="2" id="KW-1185">Reference proteome</keyword>
<sequence length="107" mass="12597">MDIRKFFKARPDCIEEEQEERSSVSTHASVEIRKFFKARPDCIEEEQEERPSVSTPVLKSFPQPLQQHKLNRSHLLGRNLQKRERKNNRIVYSKCTYGLMCDTEGSV</sequence>
<dbReference type="EMBL" id="SCEB01215893">
    <property type="protein sequence ID" value="RXM27134.1"/>
    <property type="molecule type" value="Genomic_DNA"/>
</dbReference>
<reference evidence="1 2" key="1">
    <citation type="submission" date="2019-01" db="EMBL/GenBank/DDBJ databases">
        <title>Draft Genome and Complete Hox-Cluster Characterization of the Sterlet Sturgeon (Acipenser ruthenus).</title>
        <authorList>
            <person name="Wei Q."/>
        </authorList>
    </citation>
    <scope>NUCLEOTIDE SEQUENCE [LARGE SCALE GENOMIC DNA]</scope>
    <source>
        <strain evidence="1">WHYD16114868_AA</strain>
        <tissue evidence="1">Blood</tissue>
    </source>
</reference>
<accession>A0A444TW22</accession>
<name>A0A444TW22_ACIRT</name>
<dbReference type="AlphaFoldDB" id="A0A444TW22"/>
<evidence type="ECO:0000313" key="2">
    <source>
        <dbReference type="Proteomes" id="UP000289886"/>
    </source>
</evidence>
<dbReference type="Proteomes" id="UP000289886">
    <property type="component" value="Unassembled WGS sequence"/>
</dbReference>
<evidence type="ECO:0000313" key="1">
    <source>
        <dbReference type="EMBL" id="RXM27134.1"/>
    </source>
</evidence>
<protein>
    <submittedName>
        <fullName evidence="1">Uncharacterized protein</fullName>
    </submittedName>
</protein>
<comment type="caution">
    <text evidence="1">The sequence shown here is derived from an EMBL/GenBank/DDBJ whole genome shotgun (WGS) entry which is preliminary data.</text>
</comment>
<gene>
    <name evidence="1" type="ORF">EOD39_5172</name>
</gene>